<keyword evidence="1" id="KW-0812">Transmembrane</keyword>
<keyword evidence="1" id="KW-0472">Membrane</keyword>
<feature type="non-terminal residue" evidence="2">
    <location>
        <position position="122"/>
    </location>
</feature>
<protein>
    <submittedName>
        <fullName evidence="2">Uncharacterized protein</fullName>
    </submittedName>
</protein>
<feature type="transmembrane region" description="Helical" evidence="1">
    <location>
        <begin position="74"/>
        <end position="94"/>
    </location>
</feature>
<proteinExistence type="predicted"/>
<name>X0Y0B7_9ZZZZ</name>
<evidence type="ECO:0000313" key="2">
    <source>
        <dbReference type="EMBL" id="GAG42238.1"/>
    </source>
</evidence>
<organism evidence="2">
    <name type="scientific">marine sediment metagenome</name>
    <dbReference type="NCBI Taxonomy" id="412755"/>
    <lineage>
        <taxon>unclassified sequences</taxon>
        <taxon>metagenomes</taxon>
        <taxon>ecological metagenomes</taxon>
    </lineage>
</organism>
<reference evidence="2" key="1">
    <citation type="journal article" date="2014" name="Front. Microbiol.">
        <title>High frequency of phylogenetically diverse reductive dehalogenase-homologous genes in deep subseafloor sedimentary metagenomes.</title>
        <authorList>
            <person name="Kawai M."/>
            <person name="Futagami T."/>
            <person name="Toyoda A."/>
            <person name="Takaki Y."/>
            <person name="Nishi S."/>
            <person name="Hori S."/>
            <person name="Arai W."/>
            <person name="Tsubouchi T."/>
            <person name="Morono Y."/>
            <person name="Uchiyama I."/>
            <person name="Ito T."/>
            <person name="Fujiyama A."/>
            <person name="Inagaki F."/>
            <person name="Takami H."/>
        </authorList>
    </citation>
    <scope>NUCLEOTIDE SEQUENCE</scope>
    <source>
        <strain evidence="2">Expedition CK06-06</strain>
    </source>
</reference>
<comment type="caution">
    <text evidence="2">The sequence shown here is derived from an EMBL/GenBank/DDBJ whole genome shotgun (WGS) entry which is preliminary data.</text>
</comment>
<dbReference type="AlphaFoldDB" id="X0Y0B7"/>
<dbReference type="EMBL" id="BARS01057609">
    <property type="protein sequence ID" value="GAG42238.1"/>
    <property type="molecule type" value="Genomic_DNA"/>
</dbReference>
<evidence type="ECO:0000256" key="1">
    <source>
        <dbReference type="SAM" id="Phobius"/>
    </source>
</evidence>
<keyword evidence="1" id="KW-1133">Transmembrane helix</keyword>
<feature type="transmembrane region" description="Helical" evidence="1">
    <location>
        <begin position="24"/>
        <end position="44"/>
    </location>
</feature>
<sequence>MLESDYKQKADEAGRGPDVEVPRWVGWVGGLLPGLGWLVIYFWAKTDCVEERVRGRPAAPLHWFWLRRVTYQCGVMYITAGSVVLLPFAFYLAVHIPTEIYKHSYRIAARKAGWTERSLGPL</sequence>
<accession>X0Y0B7</accession>
<gene>
    <name evidence="2" type="ORF">S01H1_84398</name>
</gene>